<name>M4B5W5_HYAAE</name>
<dbReference type="EMBL" id="JH598461">
    <property type="status" value="NOT_ANNOTATED_CDS"/>
    <property type="molecule type" value="Genomic_DNA"/>
</dbReference>
<dbReference type="HOGENOM" id="CLU_2817957_0_0_1"/>
<evidence type="ECO:0000313" key="2">
    <source>
        <dbReference type="Proteomes" id="UP000011713"/>
    </source>
</evidence>
<protein>
    <submittedName>
        <fullName evidence="1">Uncharacterized protein</fullName>
    </submittedName>
</protein>
<reference evidence="2" key="1">
    <citation type="journal article" date="2010" name="Science">
        <title>Signatures of adaptation to obligate biotrophy in the Hyaloperonospora arabidopsidis genome.</title>
        <authorList>
            <person name="Baxter L."/>
            <person name="Tripathy S."/>
            <person name="Ishaque N."/>
            <person name="Boot N."/>
            <person name="Cabral A."/>
            <person name="Kemen E."/>
            <person name="Thines M."/>
            <person name="Ah-Fong A."/>
            <person name="Anderson R."/>
            <person name="Badejoko W."/>
            <person name="Bittner-Eddy P."/>
            <person name="Boore J.L."/>
            <person name="Chibucos M.C."/>
            <person name="Coates M."/>
            <person name="Dehal P."/>
            <person name="Delehaunty K."/>
            <person name="Dong S."/>
            <person name="Downton P."/>
            <person name="Dumas B."/>
            <person name="Fabro G."/>
            <person name="Fronick C."/>
            <person name="Fuerstenberg S.I."/>
            <person name="Fulton L."/>
            <person name="Gaulin E."/>
            <person name="Govers F."/>
            <person name="Hughes L."/>
            <person name="Humphray S."/>
            <person name="Jiang R.H."/>
            <person name="Judelson H."/>
            <person name="Kamoun S."/>
            <person name="Kyung K."/>
            <person name="Meijer H."/>
            <person name="Minx P."/>
            <person name="Morris P."/>
            <person name="Nelson J."/>
            <person name="Phuntumart V."/>
            <person name="Qutob D."/>
            <person name="Rehmany A."/>
            <person name="Rougon-Cardoso A."/>
            <person name="Ryden P."/>
            <person name="Torto-Alalibo T."/>
            <person name="Studholme D."/>
            <person name="Wang Y."/>
            <person name="Win J."/>
            <person name="Wood J."/>
            <person name="Clifton S.W."/>
            <person name="Rogers J."/>
            <person name="Van den Ackerveken G."/>
            <person name="Jones J.D."/>
            <person name="McDowell J.M."/>
            <person name="Beynon J."/>
            <person name="Tyler B.M."/>
        </authorList>
    </citation>
    <scope>NUCLEOTIDE SEQUENCE [LARGE SCALE GENOMIC DNA]</scope>
    <source>
        <strain evidence="2">Emoy2</strain>
    </source>
</reference>
<accession>M4B5W5</accession>
<organism evidence="1 2">
    <name type="scientific">Hyaloperonospora arabidopsidis (strain Emoy2)</name>
    <name type="common">Downy mildew agent</name>
    <name type="synonym">Peronospora arabidopsidis</name>
    <dbReference type="NCBI Taxonomy" id="559515"/>
    <lineage>
        <taxon>Eukaryota</taxon>
        <taxon>Sar</taxon>
        <taxon>Stramenopiles</taxon>
        <taxon>Oomycota</taxon>
        <taxon>Peronosporomycetes</taxon>
        <taxon>Peronosporales</taxon>
        <taxon>Peronosporaceae</taxon>
        <taxon>Hyaloperonospora</taxon>
    </lineage>
</organism>
<proteinExistence type="predicted"/>
<evidence type="ECO:0000313" key="1">
    <source>
        <dbReference type="EnsemblProtists" id="HpaP801665"/>
    </source>
</evidence>
<sequence length="67" mass="7599">MDCCVESVKHHLSSSLRSAGECSERSVMFRTMHNTTEWLSTARCSTMKWSVQWSLARGRSSRNFGLG</sequence>
<reference evidence="1" key="2">
    <citation type="submission" date="2015-06" db="UniProtKB">
        <authorList>
            <consortium name="EnsemblProtists"/>
        </authorList>
    </citation>
    <scope>IDENTIFICATION</scope>
    <source>
        <strain evidence="1">Emoy2</strain>
    </source>
</reference>
<dbReference type="EnsemblProtists" id="HpaT801665">
    <property type="protein sequence ID" value="HpaP801665"/>
    <property type="gene ID" value="HpaG801665"/>
</dbReference>
<dbReference type="Proteomes" id="UP000011713">
    <property type="component" value="Unassembled WGS sequence"/>
</dbReference>
<dbReference type="VEuPathDB" id="FungiDB:HpaG801665"/>
<dbReference type="AlphaFoldDB" id="M4B5W5"/>
<keyword evidence="2" id="KW-1185">Reference proteome</keyword>
<dbReference type="InParanoid" id="M4B5W5"/>